<evidence type="ECO:0000313" key="1">
    <source>
        <dbReference type="EMBL" id="GIE43021.1"/>
    </source>
</evidence>
<evidence type="ECO:0000313" key="4">
    <source>
        <dbReference type="Proteomes" id="UP000631312"/>
    </source>
</evidence>
<reference evidence="1 4" key="2">
    <citation type="submission" date="2021-01" db="EMBL/GenBank/DDBJ databases">
        <title>Whole genome shotgun sequence of Actinoplanes lobatus NBRC 12513.</title>
        <authorList>
            <person name="Komaki H."/>
            <person name="Tamura T."/>
        </authorList>
    </citation>
    <scope>NUCLEOTIDE SEQUENCE [LARGE SCALE GENOMIC DNA]</scope>
    <source>
        <strain evidence="1 4">NBRC 12513</strain>
    </source>
</reference>
<gene>
    <name evidence="1" type="ORF">Alo02nite_59190</name>
    <name evidence="2" type="ORF">BJ964_007280</name>
</gene>
<evidence type="ECO:0000313" key="3">
    <source>
        <dbReference type="Proteomes" id="UP000590511"/>
    </source>
</evidence>
<keyword evidence="4" id="KW-1185">Reference proteome</keyword>
<dbReference type="EMBL" id="BOMP01000099">
    <property type="protein sequence ID" value="GIE43021.1"/>
    <property type="molecule type" value="Genomic_DNA"/>
</dbReference>
<dbReference type="AlphaFoldDB" id="A0A7W7HMB3"/>
<dbReference type="RefSeq" id="WP_188124856.1">
    <property type="nucleotide sequence ID" value="NZ_BOMP01000099.1"/>
</dbReference>
<organism evidence="2 3">
    <name type="scientific">Actinoplanes lobatus</name>
    <dbReference type="NCBI Taxonomy" id="113568"/>
    <lineage>
        <taxon>Bacteria</taxon>
        <taxon>Bacillati</taxon>
        <taxon>Actinomycetota</taxon>
        <taxon>Actinomycetes</taxon>
        <taxon>Micromonosporales</taxon>
        <taxon>Micromonosporaceae</taxon>
        <taxon>Actinoplanes</taxon>
    </lineage>
</organism>
<evidence type="ECO:0008006" key="5">
    <source>
        <dbReference type="Google" id="ProtNLM"/>
    </source>
</evidence>
<dbReference type="NCBIfam" id="TIGR02243">
    <property type="entry name" value="putative baseplate assembly protein"/>
    <property type="match status" value="1"/>
</dbReference>
<reference evidence="2 3" key="1">
    <citation type="submission" date="2020-08" db="EMBL/GenBank/DDBJ databases">
        <title>Sequencing the genomes of 1000 actinobacteria strains.</title>
        <authorList>
            <person name="Klenk H.-P."/>
        </authorList>
    </citation>
    <scope>NUCLEOTIDE SEQUENCE [LARGE SCALE GENOMIC DNA]</scope>
    <source>
        <strain evidence="2 3">DSM 43150</strain>
    </source>
</reference>
<comment type="caution">
    <text evidence="2">The sequence shown here is derived from an EMBL/GenBank/DDBJ whole genome shotgun (WGS) entry which is preliminary data.</text>
</comment>
<protein>
    <recommendedName>
        <fullName evidence="5">Baseplate protein J-like domain-containing protein</fullName>
    </recommendedName>
</protein>
<name>A0A7W7HMB3_9ACTN</name>
<dbReference type="Proteomes" id="UP000590511">
    <property type="component" value="Unassembled WGS sequence"/>
</dbReference>
<dbReference type="InterPro" id="IPR011749">
    <property type="entry name" value="CHP02243"/>
</dbReference>
<dbReference type="Proteomes" id="UP000631312">
    <property type="component" value="Unassembled WGS sequence"/>
</dbReference>
<accession>A0A7W7HMB3</accession>
<sequence>MTGPVIDPRDAAAFVAALHERLPGFVPQWRPGGTGADAALHEALARYLAAIATRLNRVPERHQSALLDLLGVELTTARPARAPVVFTLAPGAADSRVPVGTRLVAASGDAQVLFEVERTTGLTGARLAEVRSLWPGRDQSIDHMPAITAGQPFQPWRPADLQDQPHHLYLAHSSLLALTGQSHVAVDLELSQGSSEPLDTVWEYWDGVVWRPFANSISACDREAAAQQDSTDRLRHTGAIHLLTDAAQTAPLEIDGTVNLWIRGRLTEPLLPDPAALLPEIEQIRLSTIVTRPVSTTTGVSDGFLPDFAIVDGAEADVTKPFYPFGQQPQPGSAFYLSSADAFEKPGANLQIAYVRTATPQDELAAGGTTLSHEVAWEYWRGDAWVTMPGTTRDPATSPADLDPPAGSPIGTILLTVPDDMEPLTVAGRQARWLRARLVSGGFGFTSTVSWTDTAASPIAHNTFSYVVARPPAVSVLKLGYTWTSGPAVPERVLAYNDFRHTDRTTEAVWPGQVFRPFTPPADTTPALYLGFDRPLPVDDLGVFVDVVEDPADTRGPAQIWEFFDGGAWRRLPAGDETNRLRLPGLVHLTGPRQSRALDRFGTPLHWLRVRLAEDGPPGSPTIRAIHPNAARVIQQETVTDQPLGTGTGVPEQTLAFPRIPVLPGETVEVREFAGPRAATEWRVVAHELFPGDQRAITDLETLLGREGVADVERPPLRLRRDRAKRVTEVWVTWQYRAGLVNSGPGDRHYLLERSSGRLTFGDGVHGRIPAPGAAVTARRYRTGGGGAGNVTAGTITQLQAAIGGVQSVTNPVPAEGGADTETLTAFNARGPATLRHRDRGLSANDLAALAREASPAVARAWVRPTRAAGGRRGPGRLTVVIIPAGADPRPWPSFGLRESVREYLTRRAGATTAALRRIDVTGPEYQGVDVDATLVARRGGAAGELEDAAAAALGGLLHPLHGGPDGDGWPPGRPVFLSDVATVLATLPGLDHVEDLAISVAGRTGGEAVAVPPGHVVAEGTLRLAVTEEPW</sequence>
<proteinExistence type="predicted"/>
<evidence type="ECO:0000313" key="2">
    <source>
        <dbReference type="EMBL" id="MBB4753119.1"/>
    </source>
</evidence>
<dbReference type="EMBL" id="JACHNC010000001">
    <property type="protein sequence ID" value="MBB4753119.1"/>
    <property type="molecule type" value="Genomic_DNA"/>
</dbReference>